<reference evidence="3 4" key="1">
    <citation type="submission" date="2019-02" db="EMBL/GenBank/DDBJ databases">
        <title>Deep-cultivation of Planctomycetes and their phenomic and genomic characterization uncovers novel biology.</title>
        <authorList>
            <person name="Wiegand S."/>
            <person name="Jogler M."/>
            <person name="Boedeker C."/>
            <person name="Pinto D."/>
            <person name="Vollmers J."/>
            <person name="Rivas-Marin E."/>
            <person name="Kohn T."/>
            <person name="Peeters S.H."/>
            <person name="Heuer A."/>
            <person name="Rast P."/>
            <person name="Oberbeckmann S."/>
            <person name="Bunk B."/>
            <person name="Jeske O."/>
            <person name="Meyerdierks A."/>
            <person name="Storesund J.E."/>
            <person name="Kallscheuer N."/>
            <person name="Luecker S."/>
            <person name="Lage O.M."/>
            <person name="Pohl T."/>
            <person name="Merkel B.J."/>
            <person name="Hornburger P."/>
            <person name="Mueller R.-W."/>
            <person name="Bruemmer F."/>
            <person name="Labrenz M."/>
            <person name="Spormann A.M."/>
            <person name="Op Den Camp H."/>
            <person name="Overmann J."/>
            <person name="Amann R."/>
            <person name="Jetten M.S.M."/>
            <person name="Mascher T."/>
            <person name="Medema M.H."/>
            <person name="Devos D.P."/>
            <person name="Kaster A.-K."/>
            <person name="Ovreas L."/>
            <person name="Rohde M."/>
            <person name="Galperin M.Y."/>
            <person name="Jogler C."/>
        </authorList>
    </citation>
    <scope>NUCLEOTIDE SEQUENCE [LARGE SCALE GENOMIC DNA]</scope>
    <source>
        <strain evidence="3 4">Poly59</strain>
    </source>
</reference>
<sequence precursor="true">MKLSSSTFRLVAVILVSASMTVASAFAQDDGGRGRGGRGGPGGGGFGGGRGGPGGGTMGGDPTLSLLRVEAVRTELEVSPEQEEAITKLAEQMRPTRPEGVNFGEMSEEDRTAFFEKMRKEMESKSAEAKEKLEEVLFPEQLDRLKEISLQVQGSQALGNTEVAKELGISAEQKSKLEEVRETLRSEMQTKMREAMSNRDAGGGTGMREMFTKIQEEMDEKVFAVLTADQKAEFEKMKGKKFDMPEGAMGGGRGGPGGNRGGAGGPGGPGGRTGNRGGGRPQRPATAE</sequence>
<proteinExistence type="predicted"/>
<comment type="caution">
    <text evidence="3">The sequence shown here is derived from an EMBL/GenBank/DDBJ whole genome shotgun (WGS) entry which is preliminary data.</text>
</comment>
<dbReference type="OrthoDB" id="269290at2"/>
<dbReference type="Proteomes" id="UP000317977">
    <property type="component" value="Unassembled WGS sequence"/>
</dbReference>
<evidence type="ECO:0000256" key="2">
    <source>
        <dbReference type="SAM" id="SignalP"/>
    </source>
</evidence>
<evidence type="ECO:0008006" key="5">
    <source>
        <dbReference type="Google" id="ProtNLM"/>
    </source>
</evidence>
<evidence type="ECO:0000313" key="4">
    <source>
        <dbReference type="Proteomes" id="UP000317977"/>
    </source>
</evidence>
<keyword evidence="2" id="KW-0732">Signal</keyword>
<protein>
    <recommendedName>
        <fullName evidence="5">LTXXQ motif protein</fullName>
    </recommendedName>
</protein>
<dbReference type="RefSeq" id="WP_146535641.1">
    <property type="nucleotide sequence ID" value="NZ_SJPX01000004.1"/>
</dbReference>
<accession>A0A5C6EHW1</accession>
<evidence type="ECO:0000256" key="1">
    <source>
        <dbReference type="SAM" id="MobiDB-lite"/>
    </source>
</evidence>
<gene>
    <name evidence="3" type="ORF">Poly59_39880</name>
</gene>
<feature type="compositionally biased region" description="Gly residues" evidence="1">
    <location>
        <begin position="248"/>
        <end position="280"/>
    </location>
</feature>
<organism evidence="3 4">
    <name type="scientific">Rubripirellula reticaptiva</name>
    <dbReference type="NCBI Taxonomy" id="2528013"/>
    <lineage>
        <taxon>Bacteria</taxon>
        <taxon>Pseudomonadati</taxon>
        <taxon>Planctomycetota</taxon>
        <taxon>Planctomycetia</taxon>
        <taxon>Pirellulales</taxon>
        <taxon>Pirellulaceae</taxon>
        <taxon>Rubripirellula</taxon>
    </lineage>
</organism>
<keyword evidence="4" id="KW-1185">Reference proteome</keyword>
<dbReference type="EMBL" id="SJPX01000004">
    <property type="protein sequence ID" value="TWU49373.1"/>
    <property type="molecule type" value="Genomic_DNA"/>
</dbReference>
<feature type="compositionally biased region" description="Gly residues" evidence="1">
    <location>
        <begin position="37"/>
        <end position="59"/>
    </location>
</feature>
<evidence type="ECO:0000313" key="3">
    <source>
        <dbReference type="EMBL" id="TWU49373.1"/>
    </source>
</evidence>
<feature type="region of interest" description="Disordered" evidence="1">
    <location>
        <begin position="27"/>
        <end position="63"/>
    </location>
</feature>
<name>A0A5C6EHW1_9BACT</name>
<feature type="region of interest" description="Disordered" evidence="1">
    <location>
        <begin position="238"/>
        <end position="288"/>
    </location>
</feature>
<dbReference type="AlphaFoldDB" id="A0A5C6EHW1"/>
<feature type="signal peptide" evidence="2">
    <location>
        <begin position="1"/>
        <end position="27"/>
    </location>
</feature>
<feature type="chain" id="PRO_5022723917" description="LTXXQ motif protein" evidence="2">
    <location>
        <begin position="28"/>
        <end position="288"/>
    </location>
</feature>